<comment type="caution">
    <text evidence="2">The sequence shown here is derived from an EMBL/GenBank/DDBJ whole genome shotgun (WGS) entry which is preliminary data.</text>
</comment>
<dbReference type="Proteomes" id="UP000612855">
    <property type="component" value="Unassembled WGS sequence"/>
</dbReference>
<dbReference type="RefSeq" id="WP_188476442.1">
    <property type="nucleotide sequence ID" value="NZ_BMFJ01000001.1"/>
</dbReference>
<organism evidence="2 3">
    <name type="scientific">Primorskyibacter flagellatus</name>
    <dbReference type="NCBI Taxonomy" id="1387277"/>
    <lineage>
        <taxon>Bacteria</taxon>
        <taxon>Pseudomonadati</taxon>
        <taxon>Pseudomonadota</taxon>
        <taxon>Alphaproteobacteria</taxon>
        <taxon>Rhodobacterales</taxon>
        <taxon>Roseobacteraceae</taxon>
        <taxon>Primorskyibacter</taxon>
    </lineage>
</organism>
<dbReference type="CDD" id="cd00143">
    <property type="entry name" value="PP2Cc"/>
    <property type="match status" value="1"/>
</dbReference>
<gene>
    <name evidence="2" type="ORF">GCM10011360_08670</name>
</gene>
<evidence type="ECO:0000259" key="1">
    <source>
        <dbReference type="PROSITE" id="PS51746"/>
    </source>
</evidence>
<evidence type="ECO:0000313" key="2">
    <source>
        <dbReference type="EMBL" id="GGE22421.1"/>
    </source>
</evidence>
<dbReference type="InterPro" id="IPR015655">
    <property type="entry name" value="PP2C"/>
</dbReference>
<evidence type="ECO:0000313" key="3">
    <source>
        <dbReference type="Proteomes" id="UP000612855"/>
    </source>
</evidence>
<accession>A0A917EDB6</accession>
<dbReference type="SUPFAM" id="SSF81606">
    <property type="entry name" value="PP2C-like"/>
    <property type="match status" value="1"/>
</dbReference>
<dbReference type="EMBL" id="BMFJ01000001">
    <property type="protein sequence ID" value="GGE22421.1"/>
    <property type="molecule type" value="Genomic_DNA"/>
</dbReference>
<dbReference type="InterPro" id="IPR036457">
    <property type="entry name" value="PPM-type-like_dom_sf"/>
</dbReference>
<dbReference type="SMART" id="SM00332">
    <property type="entry name" value="PP2Cc"/>
    <property type="match status" value="1"/>
</dbReference>
<dbReference type="InterPro" id="IPR001932">
    <property type="entry name" value="PPM-type_phosphatase-like_dom"/>
</dbReference>
<protein>
    <submittedName>
        <fullName evidence="2">Serine/threonine phosphatase</fullName>
    </submittedName>
</protein>
<name>A0A917EDB6_9RHOB</name>
<dbReference type="AlphaFoldDB" id="A0A917EDB6"/>
<dbReference type="Pfam" id="PF13672">
    <property type="entry name" value="PP2C_2"/>
    <property type="match status" value="1"/>
</dbReference>
<dbReference type="PANTHER" id="PTHR13832">
    <property type="entry name" value="PROTEIN PHOSPHATASE 2C"/>
    <property type="match status" value="1"/>
</dbReference>
<dbReference type="PANTHER" id="PTHR13832:SF827">
    <property type="entry name" value="PROTEIN PHOSPHATASE 1L"/>
    <property type="match status" value="1"/>
</dbReference>
<sequence>MSDPFAEFRFDSATATDVGRVRSVNEDSHYASDDAGIWLVADGMGGHAAGDFASQTIAGQAATVGRAVSRQDLKQRFLQRLTQANSAILAHSMTLGRGAIGSTLAALLVKDGAYVCVWSGDSRVYRLREGLLQRVSKDHTEVQSLLDAGAITPEEAANWPRKNVITRAIGVTEPPEYEIREGLVADGDLFLICSDGMTEYFEDPEIESVLNEGGALDVLARRFVQGAVDRGGKDNVSVVIMQAHRREPPEQTVEGIFPEFGGLL</sequence>
<dbReference type="Gene3D" id="3.60.40.10">
    <property type="entry name" value="PPM-type phosphatase domain"/>
    <property type="match status" value="1"/>
</dbReference>
<dbReference type="PROSITE" id="PS51746">
    <property type="entry name" value="PPM_2"/>
    <property type="match status" value="1"/>
</dbReference>
<keyword evidence="3" id="KW-1185">Reference proteome</keyword>
<dbReference type="GO" id="GO:0004722">
    <property type="term" value="F:protein serine/threonine phosphatase activity"/>
    <property type="evidence" value="ECO:0007669"/>
    <property type="project" value="InterPro"/>
</dbReference>
<proteinExistence type="predicted"/>
<reference evidence="3" key="1">
    <citation type="journal article" date="2019" name="Int. J. Syst. Evol. Microbiol.">
        <title>The Global Catalogue of Microorganisms (GCM) 10K type strain sequencing project: providing services to taxonomists for standard genome sequencing and annotation.</title>
        <authorList>
            <consortium name="The Broad Institute Genomics Platform"/>
            <consortium name="The Broad Institute Genome Sequencing Center for Infectious Disease"/>
            <person name="Wu L."/>
            <person name="Ma J."/>
        </authorList>
    </citation>
    <scope>NUCLEOTIDE SEQUENCE [LARGE SCALE GENOMIC DNA]</scope>
    <source>
        <strain evidence="3">CGMCC 1.12664</strain>
    </source>
</reference>
<dbReference type="SMART" id="SM00331">
    <property type="entry name" value="PP2C_SIG"/>
    <property type="match status" value="1"/>
</dbReference>
<feature type="domain" description="PPM-type phosphatase" evidence="1">
    <location>
        <begin position="11"/>
        <end position="243"/>
    </location>
</feature>